<keyword evidence="2" id="KW-1185">Reference proteome</keyword>
<dbReference type="EMBL" id="WVIC01000031">
    <property type="protein sequence ID" value="NCJ07692.1"/>
    <property type="molecule type" value="Genomic_DNA"/>
</dbReference>
<dbReference type="AlphaFoldDB" id="A0A8K2A0T7"/>
<protein>
    <submittedName>
        <fullName evidence="1">Uncharacterized protein</fullName>
    </submittedName>
</protein>
<evidence type="ECO:0000313" key="1">
    <source>
        <dbReference type="EMBL" id="NCJ07692.1"/>
    </source>
</evidence>
<dbReference type="Pfam" id="PF04244">
    <property type="entry name" value="DPRP"/>
    <property type="match status" value="1"/>
</dbReference>
<dbReference type="InterPro" id="IPR007357">
    <property type="entry name" value="PhrB-like"/>
</dbReference>
<dbReference type="Gene3D" id="3.40.50.620">
    <property type="entry name" value="HUPs"/>
    <property type="match status" value="1"/>
</dbReference>
<dbReference type="RefSeq" id="WP_161826171.1">
    <property type="nucleotide sequence ID" value="NZ_WVIC01000031.1"/>
</dbReference>
<dbReference type="Proteomes" id="UP000607397">
    <property type="component" value="Unassembled WGS sequence"/>
</dbReference>
<comment type="caution">
    <text evidence="1">The sequence shown here is derived from an EMBL/GenBank/DDBJ whole genome shotgun (WGS) entry which is preliminary data.</text>
</comment>
<sequence length="50" mass="5736">MIILFGNMLFPQHGGLPWGELPVFMAEDAGLCTRYRFHKHKLILYLAAMS</sequence>
<evidence type="ECO:0000313" key="2">
    <source>
        <dbReference type="Proteomes" id="UP000607397"/>
    </source>
</evidence>
<reference evidence="1" key="1">
    <citation type="submission" date="2019-12" db="EMBL/GenBank/DDBJ databases">
        <title>High-Quality draft genome sequences of three cyanobacteria isolated from the limestone walls of the Old Cathedral of Coimbra.</title>
        <authorList>
            <person name="Tiago I."/>
            <person name="Soares F."/>
            <person name="Portugal A."/>
        </authorList>
    </citation>
    <scope>NUCLEOTIDE SEQUENCE [LARGE SCALE GENOMIC DNA]</scope>
    <source>
        <strain evidence="1">C</strain>
    </source>
</reference>
<accession>A0A8K2A0T7</accession>
<name>A0A8K2A0T7_9CYAN</name>
<dbReference type="InterPro" id="IPR014729">
    <property type="entry name" value="Rossmann-like_a/b/a_fold"/>
</dbReference>
<gene>
    <name evidence="1" type="ORF">GS597_14470</name>
</gene>
<organism evidence="1 2">
    <name type="scientific">Petrachloros mirabilis ULC683</name>
    <dbReference type="NCBI Taxonomy" id="2781853"/>
    <lineage>
        <taxon>Bacteria</taxon>
        <taxon>Bacillati</taxon>
        <taxon>Cyanobacteriota</taxon>
        <taxon>Cyanophyceae</taxon>
        <taxon>Synechococcales</taxon>
        <taxon>Petrachlorosaceae</taxon>
        <taxon>Petrachloros</taxon>
        <taxon>Petrachloros mirabilis</taxon>
    </lineage>
</organism>
<proteinExistence type="predicted"/>